<feature type="chain" id="PRO_5027047920" evidence="4">
    <location>
        <begin position="25"/>
        <end position="430"/>
    </location>
</feature>
<dbReference type="RefSeq" id="WP_154527395.1">
    <property type="nucleotide sequence ID" value="NZ_VULZ01000019.1"/>
</dbReference>
<evidence type="ECO:0000256" key="1">
    <source>
        <dbReference type="ARBA" id="ARBA00008520"/>
    </source>
</evidence>
<evidence type="ECO:0000256" key="4">
    <source>
        <dbReference type="SAM" id="SignalP"/>
    </source>
</evidence>
<organism evidence="5 6">
    <name type="scientific">Porcincola intestinalis</name>
    <dbReference type="NCBI Taxonomy" id="2606632"/>
    <lineage>
        <taxon>Bacteria</taxon>
        <taxon>Bacillati</taxon>
        <taxon>Bacillota</taxon>
        <taxon>Clostridia</taxon>
        <taxon>Lachnospirales</taxon>
        <taxon>Lachnospiraceae</taxon>
        <taxon>Porcincola</taxon>
    </lineage>
</organism>
<dbReference type="SUPFAM" id="SSF53850">
    <property type="entry name" value="Periplasmic binding protein-like II"/>
    <property type="match status" value="1"/>
</dbReference>
<dbReference type="AlphaFoldDB" id="A0A6L5X6T9"/>
<gene>
    <name evidence="5" type="ORF">FYJ35_13355</name>
</gene>
<dbReference type="InterPro" id="IPR006059">
    <property type="entry name" value="SBP"/>
</dbReference>
<dbReference type="Gene3D" id="3.40.190.10">
    <property type="entry name" value="Periplasmic binding protein-like II"/>
    <property type="match status" value="2"/>
</dbReference>
<dbReference type="EMBL" id="VULZ01000019">
    <property type="protein sequence ID" value="MSS16000.1"/>
    <property type="molecule type" value="Genomic_DNA"/>
</dbReference>
<sequence>MRRRTAAVMATILAATLGATPVLADELSVFNSKSEIEEQMEDMASDYSDENDVDMEVYYSQDTVAAHLSTKYASKDPYVLSMVDAKDIYSLGPDHALDLSDQPWVKDSSQIISIDGKVMGFPVCIEARGVIYNADAIKKITGEDFDPASVKTMDDFDALCQKLVDGGMEAPTGIMKEDWSLAGHYLQEVYEEREDPSAFIKGLHDGTVDLTKDEKFNSLMDTFDVLMKYNYAKDAPIAAERETTEQKLAEGEIAFMFGGNWDWSVINAYDYSENMGMMPVPQNTDDGSNEKLVGGGSKYFFIDNSVSEDLQKQAEDWLNWLVNTDDGKDFLVNTCSLVPAFKTNTLDVSDPLGKSVKSYADDDKLIANYNYDPDDHYSVCGAPMQKYLAGEIDRAELAKEVEAYWQGATLADPAVTGGAAAGTEAATEAE</sequence>
<keyword evidence="3 4" id="KW-0732">Signal</keyword>
<dbReference type="Proteomes" id="UP000481852">
    <property type="component" value="Unassembled WGS sequence"/>
</dbReference>
<proteinExistence type="inferred from homology"/>
<comment type="caution">
    <text evidence="5">The sequence shown here is derived from an EMBL/GenBank/DDBJ whole genome shotgun (WGS) entry which is preliminary data.</text>
</comment>
<keyword evidence="2" id="KW-0813">Transport</keyword>
<dbReference type="PANTHER" id="PTHR43649:SF34">
    <property type="entry name" value="ABC TRANSPORTER PERIPLASMIC-BINDING PROTEIN YCJN-RELATED"/>
    <property type="match status" value="1"/>
</dbReference>
<name>A0A6L5X6T9_9FIRM</name>
<protein>
    <submittedName>
        <fullName evidence="5">Carbohydrate ABC transporter substrate-binding protein</fullName>
    </submittedName>
</protein>
<dbReference type="Pfam" id="PF13416">
    <property type="entry name" value="SBP_bac_8"/>
    <property type="match status" value="1"/>
</dbReference>
<evidence type="ECO:0000256" key="3">
    <source>
        <dbReference type="ARBA" id="ARBA00022729"/>
    </source>
</evidence>
<feature type="signal peptide" evidence="4">
    <location>
        <begin position="1"/>
        <end position="24"/>
    </location>
</feature>
<reference evidence="5 6" key="1">
    <citation type="submission" date="2019-08" db="EMBL/GenBank/DDBJ databases">
        <title>In-depth cultivation of the pig gut microbiome towards novel bacterial diversity and tailored functional studies.</title>
        <authorList>
            <person name="Wylensek D."/>
            <person name="Hitch T.C.A."/>
            <person name="Clavel T."/>
        </authorList>
    </citation>
    <scope>NUCLEOTIDE SEQUENCE [LARGE SCALE GENOMIC DNA]</scope>
    <source>
        <strain evidence="5 6">Oil+RF-744-WCA-WT-11</strain>
    </source>
</reference>
<dbReference type="InterPro" id="IPR050490">
    <property type="entry name" value="Bact_solute-bd_prot1"/>
</dbReference>
<evidence type="ECO:0000313" key="5">
    <source>
        <dbReference type="EMBL" id="MSS16000.1"/>
    </source>
</evidence>
<evidence type="ECO:0000313" key="6">
    <source>
        <dbReference type="Proteomes" id="UP000481852"/>
    </source>
</evidence>
<comment type="similarity">
    <text evidence="1">Belongs to the bacterial solute-binding protein 1 family.</text>
</comment>
<keyword evidence="6" id="KW-1185">Reference proteome</keyword>
<evidence type="ECO:0000256" key="2">
    <source>
        <dbReference type="ARBA" id="ARBA00022448"/>
    </source>
</evidence>
<dbReference type="PANTHER" id="PTHR43649">
    <property type="entry name" value="ARABINOSE-BINDING PROTEIN-RELATED"/>
    <property type="match status" value="1"/>
</dbReference>
<accession>A0A6L5X6T9</accession>